<sequence>CHPGTRVAVLEEIKEWASSESTGPRISWLRGSPLSGKSAVAMSIAEWADEKGILGSGFFFRD</sequence>
<reference evidence="3 4" key="1">
    <citation type="submission" date="2015-04" db="EMBL/GenBank/DDBJ databases">
        <title>Complete genome sequence of Schizopora paradoxa KUC8140, a cosmopolitan wood degrader in East Asia.</title>
        <authorList>
            <consortium name="DOE Joint Genome Institute"/>
            <person name="Min B."/>
            <person name="Park H."/>
            <person name="Jang Y."/>
            <person name="Kim J.-J."/>
            <person name="Kim K.H."/>
            <person name="Pangilinan J."/>
            <person name="Lipzen A."/>
            <person name="Riley R."/>
            <person name="Grigoriev I.V."/>
            <person name="Spatafora J.W."/>
            <person name="Choi I.-G."/>
        </authorList>
    </citation>
    <scope>NUCLEOTIDE SEQUENCE [LARGE SCALE GENOMIC DNA]</scope>
    <source>
        <strain evidence="3 4">KUC8140</strain>
    </source>
</reference>
<feature type="domain" description="Nephrocystin 3-like N-terminal" evidence="2">
    <location>
        <begin position="11"/>
        <end position="61"/>
    </location>
</feature>
<feature type="non-terminal residue" evidence="3">
    <location>
        <position position="62"/>
    </location>
</feature>
<accession>A0A0H2R7G6</accession>
<evidence type="ECO:0000259" key="2">
    <source>
        <dbReference type="Pfam" id="PF24883"/>
    </source>
</evidence>
<keyword evidence="1" id="KW-0677">Repeat</keyword>
<dbReference type="Proteomes" id="UP000053477">
    <property type="component" value="Unassembled WGS sequence"/>
</dbReference>
<keyword evidence="4" id="KW-1185">Reference proteome</keyword>
<dbReference type="AlphaFoldDB" id="A0A0H2R7G6"/>
<proteinExistence type="predicted"/>
<dbReference type="Pfam" id="PF24883">
    <property type="entry name" value="NPHP3_N"/>
    <property type="match status" value="1"/>
</dbReference>
<evidence type="ECO:0000313" key="4">
    <source>
        <dbReference type="Proteomes" id="UP000053477"/>
    </source>
</evidence>
<dbReference type="OrthoDB" id="5106486at2759"/>
<evidence type="ECO:0000313" key="3">
    <source>
        <dbReference type="EMBL" id="KLO07809.1"/>
    </source>
</evidence>
<dbReference type="EMBL" id="KQ086119">
    <property type="protein sequence ID" value="KLO07809.1"/>
    <property type="molecule type" value="Genomic_DNA"/>
</dbReference>
<dbReference type="InParanoid" id="A0A0H2R7G6"/>
<gene>
    <name evidence="3" type="ORF">SCHPADRAFT_799016</name>
</gene>
<evidence type="ECO:0000256" key="1">
    <source>
        <dbReference type="ARBA" id="ARBA00022737"/>
    </source>
</evidence>
<dbReference type="InterPro" id="IPR056884">
    <property type="entry name" value="NPHP3-like_N"/>
</dbReference>
<organism evidence="3 4">
    <name type="scientific">Schizopora paradoxa</name>
    <dbReference type="NCBI Taxonomy" id="27342"/>
    <lineage>
        <taxon>Eukaryota</taxon>
        <taxon>Fungi</taxon>
        <taxon>Dikarya</taxon>
        <taxon>Basidiomycota</taxon>
        <taxon>Agaricomycotina</taxon>
        <taxon>Agaricomycetes</taxon>
        <taxon>Hymenochaetales</taxon>
        <taxon>Schizoporaceae</taxon>
        <taxon>Schizopora</taxon>
    </lineage>
</organism>
<protein>
    <recommendedName>
        <fullName evidence="2">Nephrocystin 3-like N-terminal domain-containing protein</fullName>
    </recommendedName>
</protein>
<name>A0A0H2R7G6_9AGAM</name>
<feature type="non-terminal residue" evidence="3">
    <location>
        <position position="1"/>
    </location>
</feature>